<keyword evidence="5 11" id="KW-0735">Signal-anchor</keyword>
<keyword evidence="7 11" id="KW-0333">Golgi apparatus</keyword>
<dbReference type="STRING" id="75743.A0A401QJR5"/>
<evidence type="ECO:0000256" key="5">
    <source>
        <dbReference type="ARBA" id="ARBA00022968"/>
    </source>
</evidence>
<dbReference type="EMBL" id="BFAA01187818">
    <property type="protein sequence ID" value="GCB85637.1"/>
    <property type="molecule type" value="Genomic_DNA"/>
</dbReference>
<comment type="similarity">
    <text evidence="2 11">Belongs to the sulfotransferase 2 family.</text>
</comment>
<dbReference type="InterPro" id="IPR018011">
    <property type="entry name" value="Carb_sulfotrans_8-10"/>
</dbReference>
<dbReference type="GO" id="GO:0030166">
    <property type="term" value="P:proteoglycan biosynthetic process"/>
    <property type="evidence" value="ECO:0007669"/>
    <property type="project" value="TreeGrafter"/>
</dbReference>
<dbReference type="GO" id="GO:0016051">
    <property type="term" value="P:carbohydrate biosynthetic process"/>
    <property type="evidence" value="ECO:0007669"/>
    <property type="project" value="InterPro"/>
</dbReference>
<dbReference type="OrthoDB" id="2019940at2759"/>
<accession>A0A401QJR5</accession>
<organism evidence="13 14">
    <name type="scientific">Scyliorhinus torazame</name>
    <name type="common">Cloudy catshark</name>
    <name type="synonym">Catulus torazame</name>
    <dbReference type="NCBI Taxonomy" id="75743"/>
    <lineage>
        <taxon>Eukaryota</taxon>
        <taxon>Metazoa</taxon>
        <taxon>Chordata</taxon>
        <taxon>Craniata</taxon>
        <taxon>Vertebrata</taxon>
        <taxon>Chondrichthyes</taxon>
        <taxon>Elasmobranchii</taxon>
        <taxon>Galeomorphii</taxon>
        <taxon>Galeoidea</taxon>
        <taxon>Carcharhiniformes</taxon>
        <taxon>Scyliorhinidae</taxon>
        <taxon>Scyliorhinus</taxon>
    </lineage>
</organism>
<evidence type="ECO:0000256" key="12">
    <source>
        <dbReference type="SAM" id="MobiDB-lite"/>
    </source>
</evidence>
<dbReference type="AlphaFoldDB" id="A0A401QJR5"/>
<dbReference type="Pfam" id="PF03567">
    <property type="entry name" value="Sulfotransfer_2"/>
    <property type="match status" value="1"/>
</dbReference>
<feature type="compositionally biased region" description="Basic and acidic residues" evidence="12">
    <location>
        <begin position="69"/>
        <end position="84"/>
    </location>
</feature>
<name>A0A401QJR5_SCYTO</name>
<sequence length="354" mass="40626">MFFLLPQHWCGWSLKSPPPPGPGTSDPRQGRGPGQQDPSPWWGPPPPAWEGRRGAAEAPSPRRRRRRPGPREAAERRRLREVQRGRRGRVAEACGRARGAGGPGALAPRHVSRVYVEDRHRLLYCEVPKAGCSNWKRVLMVLAGRAAATAQIQHAAAHHGNALRRLDSFDRDGMWLRLRTYTKLLFVRDPLDRLVSAFRDKFEQPNAYYHPVFGTAIIARYRHNATPEALRTGAGVTFPEFVQYLLDSRRPVGMDIHWEPVSRLCSPCLLHYDFIGHFESLETEADAVLHLIGAPRNLTYPRFKDRHAQEERTSPRVSRRYLAQLPPADRHRVFHFYQTDYTMFNYRRPEAISD</sequence>
<protein>
    <recommendedName>
        <fullName evidence="11">Carbohydrate sulfotransferase</fullName>
        <ecNumber evidence="11">2.8.2.-</ecNumber>
    </recommendedName>
</protein>
<reference evidence="13 14" key="1">
    <citation type="journal article" date="2018" name="Nat. Ecol. Evol.">
        <title>Shark genomes provide insights into elasmobranch evolution and the origin of vertebrates.</title>
        <authorList>
            <person name="Hara Y"/>
            <person name="Yamaguchi K"/>
            <person name="Onimaru K"/>
            <person name="Kadota M"/>
            <person name="Koyanagi M"/>
            <person name="Keeley SD"/>
            <person name="Tatsumi K"/>
            <person name="Tanaka K"/>
            <person name="Motone F"/>
            <person name="Kageyama Y"/>
            <person name="Nozu R"/>
            <person name="Adachi N"/>
            <person name="Nishimura O"/>
            <person name="Nakagawa R"/>
            <person name="Tanegashima C"/>
            <person name="Kiyatake I"/>
            <person name="Matsumoto R"/>
            <person name="Murakumo K"/>
            <person name="Nishida K"/>
            <person name="Terakita A"/>
            <person name="Kuratani S"/>
            <person name="Sato K"/>
            <person name="Hyodo S Kuraku.S."/>
        </authorList>
    </citation>
    <scope>NUCLEOTIDE SEQUENCE [LARGE SCALE GENOMIC DNA]</scope>
</reference>
<evidence type="ECO:0000256" key="8">
    <source>
        <dbReference type="ARBA" id="ARBA00023136"/>
    </source>
</evidence>
<dbReference type="GO" id="GO:0008146">
    <property type="term" value="F:sulfotransferase activity"/>
    <property type="evidence" value="ECO:0007669"/>
    <property type="project" value="InterPro"/>
</dbReference>
<evidence type="ECO:0000256" key="6">
    <source>
        <dbReference type="ARBA" id="ARBA00022989"/>
    </source>
</evidence>
<proteinExistence type="inferred from homology"/>
<evidence type="ECO:0000256" key="2">
    <source>
        <dbReference type="ARBA" id="ARBA00006339"/>
    </source>
</evidence>
<evidence type="ECO:0000256" key="10">
    <source>
        <dbReference type="ARBA" id="ARBA00023277"/>
    </source>
</evidence>
<comment type="caution">
    <text evidence="13">The sequence shown here is derived from an EMBL/GenBank/DDBJ whole genome shotgun (WGS) entry which is preliminary data.</text>
</comment>
<keyword evidence="4" id="KW-0812">Transmembrane</keyword>
<evidence type="ECO:0000256" key="4">
    <source>
        <dbReference type="ARBA" id="ARBA00022692"/>
    </source>
</evidence>
<keyword evidence="9 11" id="KW-0325">Glycoprotein</keyword>
<comment type="subcellular location">
    <subcellularLocation>
        <location evidence="1 11">Golgi apparatus membrane</location>
        <topology evidence="1 11">Single-pass type II membrane protein</topology>
    </subcellularLocation>
</comment>
<evidence type="ECO:0000256" key="1">
    <source>
        <dbReference type="ARBA" id="ARBA00004323"/>
    </source>
</evidence>
<evidence type="ECO:0000313" key="13">
    <source>
        <dbReference type="EMBL" id="GCB85637.1"/>
    </source>
</evidence>
<evidence type="ECO:0000256" key="7">
    <source>
        <dbReference type="ARBA" id="ARBA00023034"/>
    </source>
</evidence>
<keyword evidence="10 11" id="KW-0119">Carbohydrate metabolism</keyword>
<evidence type="ECO:0000256" key="11">
    <source>
        <dbReference type="RuleBase" id="RU364020"/>
    </source>
</evidence>
<keyword evidence="6" id="KW-1133">Transmembrane helix</keyword>
<gene>
    <name evidence="13" type="ORF">scyTo_0026363</name>
</gene>
<keyword evidence="14" id="KW-1185">Reference proteome</keyword>
<dbReference type="Proteomes" id="UP000288216">
    <property type="component" value="Unassembled WGS sequence"/>
</dbReference>
<dbReference type="EC" id="2.8.2.-" evidence="11"/>
<dbReference type="GO" id="GO:0000139">
    <property type="term" value="C:Golgi membrane"/>
    <property type="evidence" value="ECO:0007669"/>
    <property type="project" value="UniProtKB-SubCell"/>
</dbReference>
<dbReference type="OMA" id="HIIAHDD"/>
<evidence type="ECO:0000256" key="9">
    <source>
        <dbReference type="ARBA" id="ARBA00023180"/>
    </source>
</evidence>
<dbReference type="InterPro" id="IPR005331">
    <property type="entry name" value="Sulfotransferase"/>
</dbReference>
<keyword evidence="3 11" id="KW-0808">Transferase</keyword>
<feature type="region of interest" description="Disordered" evidence="12">
    <location>
        <begin position="11"/>
        <end position="104"/>
    </location>
</feature>
<evidence type="ECO:0000256" key="3">
    <source>
        <dbReference type="ARBA" id="ARBA00022679"/>
    </source>
</evidence>
<evidence type="ECO:0000313" key="14">
    <source>
        <dbReference type="Proteomes" id="UP000288216"/>
    </source>
</evidence>
<dbReference type="PANTHER" id="PTHR12137:SF7">
    <property type="entry name" value="CARBOHYDRATE SULFOTRANSFERASE 8"/>
    <property type="match status" value="1"/>
</dbReference>
<dbReference type="PANTHER" id="PTHR12137">
    <property type="entry name" value="CARBOHYDRATE SULFOTRANSFERASE"/>
    <property type="match status" value="1"/>
</dbReference>
<keyword evidence="8" id="KW-0472">Membrane</keyword>